<evidence type="ECO:0000313" key="4">
    <source>
        <dbReference type="EMBL" id="SNB67933.1"/>
    </source>
</evidence>
<feature type="domain" description="Class II aldolase/adducin N-terminal" evidence="3">
    <location>
        <begin position="199"/>
        <end position="357"/>
    </location>
</feature>
<dbReference type="InterPro" id="IPR001303">
    <property type="entry name" value="Aldolase_II/adducin_N"/>
</dbReference>
<sequence length="367" mass="41412">MDFVIVGAAETPGLRWFRQGLWQALRAHGHTFLEEPTPTVRLVLNFTRSERPRPFRRKSQGTFVTSIVELPEAPADFLKTCYPILVRALSNLLIALVPGGRSSSVNGTRWEAHFITLELGHYVEACGEDEADFFERIYRRLAPLAQARLVINNEFHPDLPPELWNGNERTEKLKEAGRFLASLNLLPAPFPLEEILPPRDFQHVKRLYGLGGLSYGNLSVREDAQRFWMSASGVDKGNLQVIGRDILLVKGYDAARNVILLSVPPHIEPRRVSVDAIEHWMIYREHPEVGAIIHVHAWMEGIPVTTVNYPCGTWELAAEVAELVRQAPDPARAVIGLRNHGITVTGRSLEDIMERLRGRVIPQVPME</sequence>
<accession>A0A212R7D3</accession>
<dbReference type="InterPro" id="IPR050197">
    <property type="entry name" value="Aldolase_class_II_sugar_metab"/>
</dbReference>
<dbReference type="PANTHER" id="PTHR22789">
    <property type="entry name" value="FUCULOSE PHOSPHATE ALDOLASE"/>
    <property type="match status" value="1"/>
</dbReference>
<dbReference type="RefSeq" id="WP_088571598.1">
    <property type="nucleotide sequence ID" value="NZ_FYEK01000035.1"/>
</dbReference>
<reference evidence="5" key="1">
    <citation type="submission" date="2017-06" db="EMBL/GenBank/DDBJ databases">
        <authorList>
            <person name="Varghese N."/>
            <person name="Submissions S."/>
        </authorList>
    </citation>
    <scope>NUCLEOTIDE SEQUENCE [LARGE SCALE GENOMIC DNA]</scope>
    <source>
        <strain evidence="5">JAD2</strain>
    </source>
</reference>
<proteinExistence type="predicted"/>
<keyword evidence="2" id="KW-0456">Lyase</keyword>
<evidence type="ECO:0000256" key="2">
    <source>
        <dbReference type="ARBA" id="ARBA00023239"/>
    </source>
</evidence>
<dbReference type="GO" id="GO:0046872">
    <property type="term" value="F:metal ion binding"/>
    <property type="evidence" value="ECO:0007669"/>
    <property type="project" value="UniProtKB-KW"/>
</dbReference>
<organism evidence="4 5">
    <name type="scientific">Thermoflexus hugenholtzii JAD2</name>
    <dbReference type="NCBI Taxonomy" id="877466"/>
    <lineage>
        <taxon>Bacteria</taxon>
        <taxon>Bacillati</taxon>
        <taxon>Chloroflexota</taxon>
        <taxon>Thermoflexia</taxon>
        <taxon>Thermoflexales</taxon>
        <taxon>Thermoflexaceae</taxon>
        <taxon>Thermoflexus</taxon>
    </lineage>
</organism>
<dbReference type="Pfam" id="PF00596">
    <property type="entry name" value="Aldolase_II"/>
    <property type="match status" value="1"/>
</dbReference>
<keyword evidence="5" id="KW-1185">Reference proteome</keyword>
<dbReference type="Gene3D" id="3.40.225.10">
    <property type="entry name" value="Class II aldolase/adducin N-terminal domain"/>
    <property type="match status" value="1"/>
</dbReference>
<dbReference type="SMART" id="SM01007">
    <property type="entry name" value="Aldolase_II"/>
    <property type="match status" value="1"/>
</dbReference>
<dbReference type="AlphaFoldDB" id="A0A212R7D3"/>
<dbReference type="Proteomes" id="UP000197025">
    <property type="component" value="Unassembled WGS sequence"/>
</dbReference>
<evidence type="ECO:0000313" key="5">
    <source>
        <dbReference type="Proteomes" id="UP000197025"/>
    </source>
</evidence>
<dbReference type="GO" id="GO:0016832">
    <property type="term" value="F:aldehyde-lyase activity"/>
    <property type="evidence" value="ECO:0007669"/>
    <property type="project" value="TreeGrafter"/>
</dbReference>
<dbReference type="PANTHER" id="PTHR22789:SF0">
    <property type="entry name" value="3-OXO-TETRONATE 4-PHOSPHATE DECARBOXYLASE-RELATED"/>
    <property type="match status" value="1"/>
</dbReference>
<evidence type="ECO:0000256" key="1">
    <source>
        <dbReference type="ARBA" id="ARBA00022723"/>
    </source>
</evidence>
<keyword evidence="1" id="KW-0479">Metal-binding</keyword>
<dbReference type="SUPFAM" id="SSF53639">
    <property type="entry name" value="AraD/HMP-PK domain-like"/>
    <property type="match status" value="1"/>
</dbReference>
<gene>
    <name evidence="4" type="ORF">SAMN02746019_00002110</name>
</gene>
<dbReference type="GO" id="GO:0019323">
    <property type="term" value="P:pentose catabolic process"/>
    <property type="evidence" value="ECO:0007669"/>
    <property type="project" value="TreeGrafter"/>
</dbReference>
<dbReference type="EMBL" id="FYEK01000035">
    <property type="protein sequence ID" value="SNB67933.1"/>
    <property type="molecule type" value="Genomic_DNA"/>
</dbReference>
<dbReference type="GO" id="GO:0005829">
    <property type="term" value="C:cytosol"/>
    <property type="evidence" value="ECO:0007669"/>
    <property type="project" value="TreeGrafter"/>
</dbReference>
<dbReference type="OrthoDB" id="9771527at2"/>
<name>A0A212R7D3_9CHLR</name>
<dbReference type="InParanoid" id="A0A212R7D3"/>
<protein>
    <submittedName>
        <fullName evidence="4">Ribulose-5-phosphate 4-epimerase/Fuculose-1-phosphate aldolase</fullName>
    </submittedName>
</protein>
<dbReference type="InterPro" id="IPR036409">
    <property type="entry name" value="Aldolase_II/adducin_N_sf"/>
</dbReference>
<evidence type="ECO:0000259" key="3">
    <source>
        <dbReference type="SMART" id="SM01007"/>
    </source>
</evidence>